<keyword evidence="3" id="KW-0597">Phosphoprotein</keyword>
<comment type="catalytic activity">
    <reaction evidence="1">
        <text>ATP + protein L-histidine = ADP + protein N-phospho-L-histidine.</text>
        <dbReference type="EC" id="2.7.13.3"/>
    </reaction>
</comment>
<reference evidence="12 13" key="1">
    <citation type="submission" date="2019-03" db="EMBL/GenBank/DDBJ databases">
        <title>Dyadobacter AR-3-6 sp. nov., isolated from arctic soil.</title>
        <authorList>
            <person name="Chaudhary D.K."/>
        </authorList>
    </citation>
    <scope>NUCLEOTIDE SEQUENCE [LARGE SCALE GENOMIC DNA]</scope>
    <source>
        <strain evidence="12 13">AR-3-6</strain>
    </source>
</reference>
<keyword evidence="4" id="KW-0808">Transferase</keyword>
<protein>
    <recommendedName>
        <fullName evidence="2">histidine kinase</fullName>
        <ecNumber evidence="2">2.7.13.3</ecNumber>
    </recommendedName>
</protein>
<keyword evidence="13" id="KW-1185">Reference proteome</keyword>
<organism evidence="12 13">
    <name type="scientific">Dyadobacter psychrotolerans</name>
    <dbReference type="NCBI Taxonomy" id="2541721"/>
    <lineage>
        <taxon>Bacteria</taxon>
        <taxon>Pseudomonadati</taxon>
        <taxon>Bacteroidota</taxon>
        <taxon>Cytophagia</taxon>
        <taxon>Cytophagales</taxon>
        <taxon>Spirosomataceae</taxon>
        <taxon>Dyadobacter</taxon>
    </lineage>
</organism>
<evidence type="ECO:0000313" key="12">
    <source>
        <dbReference type="EMBL" id="TDE15206.1"/>
    </source>
</evidence>
<evidence type="ECO:0000256" key="5">
    <source>
        <dbReference type="ARBA" id="ARBA00022741"/>
    </source>
</evidence>
<dbReference type="SUPFAM" id="SSF55874">
    <property type="entry name" value="ATPase domain of HSP90 chaperone/DNA topoisomerase II/histidine kinase"/>
    <property type="match status" value="1"/>
</dbReference>
<evidence type="ECO:0000256" key="9">
    <source>
        <dbReference type="SAM" id="SignalP"/>
    </source>
</evidence>
<dbReference type="OrthoDB" id="9767435at2"/>
<evidence type="ECO:0000256" key="7">
    <source>
        <dbReference type="ARBA" id="ARBA00022840"/>
    </source>
</evidence>
<accession>A0A4R5DLS7</accession>
<dbReference type="PANTHER" id="PTHR41523:SF8">
    <property type="entry name" value="ETHYLENE RESPONSE SENSOR PROTEIN"/>
    <property type="match status" value="1"/>
</dbReference>
<sequence>MKRFNWFLTMILLLPLLVSAQLSRTAAGKLRNKAESLILLADQTGRSRPEKGIELLLQAKLLGKNLHDTRILAKCSILYSELIYRLYDLEKSTNSFLEAFETAQRSGDSLLMFSASGNMLLATLSKPNPYQKAQQEIIEHFLHGGRNDSIRGWARYQKGLIVHNNLNERANAAKYFQNSIQIANKLKDAKLLAMSKSALYNNSVRLAKRDSSDQLIFEAMDYFRKHGYIKELALAENYLADRYRFNANFAKAYEHYNKALALSEKIHDKITQGVTYTGLLQNSLAESNYSAMLPYIEKTEVIYKEINYSFGWALMQNFRGKYYAGLGNHRIASRYYALVDSLNRTIKSDLLALINFGAKMTRSIQTGETIKADSLLIRSLKMVNEMVPKSLQQEADRKNTQLQTLMGVSKEVRQVNSKIFLDSTFRKNFSKKNLITDLKTVRFAADSLNTSTGLPKSLDSIIAITNSNKLAELETRYGVKQKSDSLRIETQAHQITETKLEQRNKIIGLSIIFTAILLSFMYMLARSRHHLQTSNENLILSQQQLSASYEQIQKDQIIIERLYGEINHRVDNNFGVVRRFAEVAAEKMSDPDPMDQLRCRVYTFELLHEQLYKNDNKPGRVGMQYHLRSLCDLINQAYSVSENVQILIDADVDLEIHSALRTGIIVNELVTNSFKYAFNGAPKKQAFISITLTKQENSECLLTVKDNGPGFDISVKHSSYGFKLIKGTASEFDAKCKYTNEEGARFDMKFTDIPKPVKKIDLVENLS</sequence>
<keyword evidence="8" id="KW-1133">Transmembrane helix</keyword>
<evidence type="ECO:0000256" key="8">
    <source>
        <dbReference type="SAM" id="Phobius"/>
    </source>
</evidence>
<feature type="domain" description="Signal transduction histidine kinase subgroup 2 dimerisation and phosphoacceptor" evidence="11">
    <location>
        <begin position="565"/>
        <end position="637"/>
    </location>
</feature>
<dbReference type="EC" id="2.7.13.3" evidence="2"/>
<name>A0A4R5DLS7_9BACT</name>
<keyword evidence="7" id="KW-0067">ATP-binding</keyword>
<dbReference type="InterPro" id="IPR036890">
    <property type="entry name" value="HATPase_C_sf"/>
</dbReference>
<evidence type="ECO:0000256" key="3">
    <source>
        <dbReference type="ARBA" id="ARBA00022553"/>
    </source>
</evidence>
<evidence type="ECO:0000256" key="2">
    <source>
        <dbReference type="ARBA" id="ARBA00012438"/>
    </source>
</evidence>
<dbReference type="PANTHER" id="PTHR41523">
    <property type="entry name" value="TWO-COMPONENT SYSTEM SENSOR PROTEIN"/>
    <property type="match status" value="1"/>
</dbReference>
<proteinExistence type="predicted"/>
<feature type="transmembrane region" description="Helical" evidence="8">
    <location>
        <begin position="506"/>
        <end position="525"/>
    </location>
</feature>
<dbReference type="Proteomes" id="UP000294850">
    <property type="component" value="Unassembled WGS sequence"/>
</dbReference>
<comment type="caution">
    <text evidence="12">The sequence shown here is derived from an EMBL/GenBank/DDBJ whole genome shotgun (WGS) entry which is preliminary data.</text>
</comment>
<keyword evidence="6 12" id="KW-0418">Kinase</keyword>
<evidence type="ECO:0000259" key="10">
    <source>
        <dbReference type="Pfam" id="PF02518"/>
    </source>
</evidence>
<evidence type="ECO:0000259" key="11">
    <source>
        <dbReference type="Pfam" id="PF07568"/>
    </source>
</evidence>
<evidence type="ECO:0000313" key="13">
    <source>
        <dbReference type="Proteomes" id="UP000294850"/>
    </source>
</evidence>
<evidence type="ECO:0000256" key="1">
    <source>
        <dbReference type="ARBA" id="ARBA00000085"/>
    </source>
</evidence>
<dbReference type="InterPro" id="IPR011495">
    <property type="entry name" value="Sig_transdc_His_kin_sub2_dim/P"/>
</dbReference>
<dbReference type="Gene3D" id="3.30.565.10">
    <property type="entry name" value="Histidine kinase-like ATPase, C-terminal domain"/>
    <property type="match status" value="1"/>
</dbReference>
<dbReference type="Gene3D" id="1.25.40.10">
    <property type="entry name" value="Tetratricopeptide repeat domain"/>
    <property type="match status" value="1"/>
</dbReference>
<evidence type="ECO:0000256" key="4">
    <source>
        <dbReference type="ARBA" id="ARBA00022679"/>
    </source>
</evidence>
<dbReference type="InterPro" id="IPR003594">
    <property type="entry name" value="HATPase_dom"/>
</dbReference>
<keyword evidence="8" id="KW-0472">Membrane</keyword>
<dbReference type="Pfam" id="PF02518">
    <property type="entry name" value="HATPase_c"/>
    <property type="match status" value="1"/>
</dbReference>
<keyword evidence="9" id="KW-0732">Signal</keyword>
<feature type="signal peptide" evidence="9">
    <location>
        <begin position="1"/>
        <end position="20"/>
    </location>
</feature>
<gene>
    <name evidence="12" type="ORF">E0F88_11820</name>
</gene>
<dbReference type="InterPro" id="IPR011990">
    <property type="entry name" value="TPR-like_helical_dom_sf"/>
</dbReference>
<dbReference type="AlphaFoldDB" id="A0A4R5DLS7"/>
<keyword evidence="5" id="KW-0547">Nucleotide-binding</keyword>
<dbReference type="GO" id="GO:0004673">
    <property type="term" value="F:protein histidine kinase activity"/>
    <property type="evidence" value="ECO:0007669"/>
    <property type="project" value="UniProtKB-EC"/>
</dbReference>
<evidence type="ECO:0000256" key="6">
    <source>
        <dbReference type="ARBA" id="ARBA00022777"/>
    </source>
</evidence>
<feature type="domain" description="Histidine kinase/HSP90-like ATPase" evidence="10">
    <location>
        <begin position="664"/>
        <end position="748"/>
    </location>
</feature>
<dbReference type="Pfam" id="PF07568">
    <property type="entry name" value="HisKA_2"/>
    <property type="match status" value="1"/>
</dbReference>
<dbReference type="SUPFAM" id="SSF48452">
    <property type="entry name" value="TPR-like"/>
    <property type="match status" value="1"/>
</dbReference>
<feature type="chain" id="PRO_5020269814" description="histidine kinase" evidence="9">
    <location>
        <begin position="21"/>
        <end position="767"/>
    </location>
</feature>
<keyword evidence="8" id="KW-0812">Transmembrane</keyword>
<dbReference type="GO" id="GO:0005524">
    <property type="term" value="F:ATP binding"/>
    <property type="evidence" value="ECO:0007669"/>
    <property type="project" value="UniProtKB-KW"/>
</dbReference>
<dbReference type="EMBL" id="SMFL01000004">
    <property type="protein sequence ID" value="TDE15206.1"/>
    <property type="molecule type" value="Genomic_DNA"/>
</dbReference>